<gene>
    <name evidence="1" type="ORF">Back11_43420</name>
</gene>
<dbReference type="FunFam" id="3.30.70.270:FF:000001">
    <property type="entry name" value="Diguanylate cyclase domain protein"/>
    <property type="match status" value="1"/>
</dbReference>
<reference evidence="1 2" key="1">
    <citation type="submission" date="2018-11" db="EMBL/GenBank/DDBJ databases">
        <title>Complete genome sequence of Paenibacillus baekrokdamisoli strain KCTC 33723.</title>
        <authorList>
            <person name="Kang S.W."/>
            <person name="Lee K.C."/>
            <person name="Kim K.K."/>
            <person name="Kim J.S."/>
            <person name="Kim D.S."/>
            <person name="Ko S.H."/>
            <person name="Yang S.H."/>
            <person name="Lee J.S."/>
        </authorList>
    </citation>
    <scope>NUCLEOTIDE SEQUENCE [LARGE SCALE GENOMIC DNA]</scope>
    <source>
        <strain evidence="1 2">KCTC 33723</strain>
    </source>
</reference>
<dbReference type="Gene3D" id="3.30.70.270">
    <property type="match status" value="1"/>
</dbReference>
<dbReference type="InterPro" id="IPR000160">
    <property type="entry name" value="GGDEF_dom"/>
</dbReference>
<dbReference type="InterPro" id="IPR052163">
    <property type="entry name" value="DGC-Regulatory_Protein"/>
</dbReference>
<dbReference type="AlphaFoldDB" id="A0A3G9IVU9"/>
<dbReference type="SUPFAM" id="SSF55785">
    <property type="entry name" value="PYP-like sensor domain (PAS domain)"/>
    <property type="match status" value="1"/>
</dbReference>
<sequence>MSTSEVWTFLFTYLIPILFFIYTGTDVILRNSKKVEHRLLFLTAVVYILLFLEEYIRHQLPISHSPALVALWFSNVGIVMPGLGFHFLAKFSGMDKVMPRYLYPMIFYLPLSVIIVNVLSRKEVISSSEFIQDGVWKYPVYNLPYYIALTVSIFISILYLVVLFIGKAKASSQEHKAIFHLLIFGVILCTVWHVVFGYFQFRGYLPPYPYIYGGVIWCFFLRLAMIRFDFLNFVTKRYEKLFNLNPAAILLVEPTGKIKEANPSARQLFDHIDLDQVPFHKLVNTELQNTIRDKKEFKDYETSIYNGSNRVEVLIDGDYVSVDNEPYMILIVRDVTLQKESQEEIRYLAYHDPLTRLPNRRYFYEKLNEAIREAEENSQRLTVILIDLDLFKETNDKYGHEAGDEVLRHTARIIKEIADPIGIAARLGGDEFVLFIRHASSDTFVEQMIARLQMRFVEEELLYREQPISVKMSMGASFFPDDGRDGDTLMMNADKAMYKVKRSGKSK</sequence>
<proteinExistence type="predicted"/>
<dbReference type="InterPro" id="IPR035965">
    <property type="entry name" value="PAS-like_dom_sf"/>
</dbReference>
<dbReference type="EMBL" id="AP019308">
    <property type="protein sequence ID" value="BBH22997.1"/>
    <property type="molecule type" value="Genomic_DNA"/>
</dbReference>
<dbReference type="KEGG" id="pbk:Back11_43420"/>
<evidence type="ECO:0000313" key="2">
    <source>
        <dbReference type="Proteomes" id="UP000275368"/>
    </source>
</evidence>
<dbReference type="CDD" id="cd01949">
    <property type="entry name" value="GGDEF"/>
    <property type="match status" value="1"/>
</dbReference>
<dbReference type="InterPro" id="IPR043128">
    <property type="entry name" value="Rev_trsase/Diguanyl_cyclase"/>
</dbReference>
<dbReference type="Proteomes" id="UP000275368">
    <property type="component" value="Chromosome"/>
</dbReference>
<dbReference type="InterPro" id="IPR000014">
    <property type="entry name" value="PAS"/>
</dbReference>
<keyword evidence="2" id="KW-1185">Reference proteome</keyword>
<dbReference type="SUPFAM" id="SSF55073">
    <property type="entry name" value="Nucleotide cyclase"/>
    <property type="match status" value="1"/>
</dbReference>
<dbReference type="PROSITE" id="PS50887">
    <property type="entry name" value="GGDEF"/>
    <property type="match status" value="1"/>
</dbReference>
<dbReference type="RefSeq" id="WP_125661972.1">
    <property type="nucleotide sequence ID" value="NZ_AP019308.1"/>
</dbReference>
<dbReference type="NCBIfam" id="TIGR00254">
    <property type="entry name" value="GGDEF"/>
    <property type="match status" value="1"/>
</dbReference>
<dbReference type="SMART" id="SM00267">
    <property type="entry name" value="GGDEF"/>
    <property type="match status" value="1"/>
</dbReference>
<dbReference type="Pfam" id="PF13188">
    <property type="entry name" value="PAS_8"/>
    <property type="match status" value="1"/>
</dbReference>
<dbReference type="Gene3D" id="3.30.450.20">
    <property type="entry name" value="PAS domain"/>
    <property type="match status" value="1"/>
</dbReference>
<dbReference type="Pfam" id="PF00990">
    <property type="entry name" value="GGDEF"/>
    <property type="match status" value="1"/>
</dbReference>
<dbReference type="PANTHER" id="PTHR46663">
    <property type="entry name" value="DIGUANYLATE CYCLASE DGCT-RELATED"/>
    <property type="match status" value="1"/>
</dbReference>
<name>A0A3G9IVU9_9BACL</name>
<evidence type="ECO:0000313" key="1">
    <source>
        <dbReference type="EMBL" id="BBH22997.1"/>
    </source>
</evidence>
<protein>
    <submittedName>
        <fullName evidence="1">Uncharacterized protein</fullName>
    </submittedName>
</protein>
<dbReference type="PANTHER" id="PTHR46663:SF2">
    <property type="entry name" value="GGDEF DOMAIN-CONTAINING PROTEIN"/>
    <property type="match status" value="1"/>
</dbReference>
<organism evidence="1 2">
    <name type="scientific">Paenibacillus baekrokdamisoli</name>
    <dbReference type="NCBI Taxonomy" id="1712516"/>
    <lineage>
        <taxon>Bacteria</taxon>
        <taxon>Bacillati</taxon>
        <taxon>Bacillota</taxon>
        <taxon>Bacilli</taxon>
        <taxon>Bacillales</taxon>
        <taxon>Paenibacillaceae</taxon>
        <taxon>Paenibacillus</taxon>
    </lineage>
</organism>
<accession>A0A3G9IVU9</accession>
<dbReference type="OrthoDB" id="9759607at2"/>
<dbReference type="InterPro" id="IPR029787">
    <property type="entry name" value="Nucleotide_cyclase"/>
</dbReference>